<dbReference type="GO" id="GO:0006400">
    <property type="term" value="P:tRNA modification"/>
    <property type="evidence" value="ECO:0007669"/>
    <property type="project" value="TreeGrafter"/>
</dbReference>
<dbReference type="InterPro" id="IPR027417">
    <property type="entry name" value="P-loop_NTPase"/>
</dbReference>
<keyword evidence="16" id="KW-0496">Mitochondrion</keyword>
<name>G3P0W3_GASAC</name>
<keyword evidence="10" id="KW-0479">Metal-binding</keyword>
<evidence type="ECO:0000256" key="13">
    <source>
        <dbReference type="ARBA" id="ARBA00022833"/>
    </source>
</evidence>
<keyword evidence="13" id="KW-0862">Zinc</keyword>
<dbReference type="NCBIfam" id="TIGR00174">
    <property type="entry name" value="miaA"/>
    <property type="match status" value="1"/>
</dbReference>
<evidence type="ECO:0000256" key="5">
    <source>
        <dbReference type="ARBA" id="ARBA00017477"/>
    </source>
</evidence>
<dbReference type="FunFam" id="1.10.20.140:FF:000002">
    <property type="entry name" value="tRNA dimethylallyltransferase, mitochondrial"/>
    <property type="match status" value="1"/>
</dbReference>
<dbReference type="Gene3D" id="3.40.50.300">
    <property type="entry name" value="P-loop containing nucleotide triphosphate hydrolases"/>
    <property type="match status" value="1"/>
</dbReference>
<evidence type="ECO:0000256" key="20">
    <source>
        <dbReference type="RuleBase" id="RU003785"/>
    </source>
</evidence>
<comment type="function">
    <text evidence="19">Catalyzes the transfer of a dimethylallyl group onto the adenine at position 37 of both cytosolic and mitochondrial tRNAs, leading to the formation of N6-(dimethylallyl)adenosine (i6A37). Mediates modification of a limited subset of tRNAs: tRNA(Ser)(AGA), tRNA(Ser)(CGA), tRNA(Ser)(UGA), as well as partial modification of the selenocysteine tRNA(Ser)(UCA). TRIT1 is therefore required for selenoprotein expression.</text>
</comment>
<dbReference type="GeneTree" id="ENSGT00390000015214"/>
<protein>
    <recommendedName>
        <fullName evidence="5">tRNA dimethylallyltransferase</fullName>
        <ecNumber evidence="4">2.5.1.75</ecNumber>
    </recommendedName>
    <alternativeName>
        <fullName evidence="17">Isopentenyl-diphosphate:tRNA isopentenyltransferase</fullName>
    </alternativeName>
</protein>
<dbReference type="FunCoup" id="G3P0W3">
    <property type="interactions" value="1489"/>
</dbReference>
<evidence type="ECO:0000256" key="12">
    <source>
        <dbReference type="ARBA" id="ARBA00022771"/>
    </source>
</evidence>
<keyword evidence="7" id="KW-0597">Phosphoprotein</keyword>
<organism evidence="21 22">
    <name type="scientific">Gasterosteus aculeatus aculeatus</name>
    <name type="common">three-spined stickleback</name>
    <dbReference type="NCBI Taxonomy" id="481459"/>
    <lineage>
        <taxon>Eukaryota</taxon>
        <taxon>Metazoa</taxon>
        <taxon>Chordata</taxon>
        <taxon>Craniata</taxon>
        <taxon>Vertebrata</taxon>
        <taxon>Euteleostomi</taxon>
        <taxon>Actinopterygii</taxon>
        <taxon>Neopterygii</taxon>
        <taxon>Teleostei</taxon>
        <taxon>Neoteleostei</taxon>
        <taxon>Acanthomorphata</taxon>
        <taxon>Eupercaria</taxon>
        <taxon>Perciformes</taxon>
        <taxon>Cottioidei</taxon>
        <taxon>Gasterosteales</taxon>
        <taxon>Gasterosteidae</taxon>
        <taxon>Gasterosteus</taxon>
    </lineage>
</organism>
<evidence type="ECO:0000256" key="16">
    <source>
        <dbReference type="ARBA" id="ARBA00023128"/>
    </source>
</evidence>
<accession>G3P0W3</accession>
<keyword evidence="12" id="KW-0863">Zinc-finger</keyword>
<evidence type="ECO:0000313" key="21">
    <source>
        <dbReference type="Ensembl" id="ENSGACP00000011236.2"/>
    </source>
</evidence>
<comment type="catalytic activity">
    <reaction evidence="18">
        <text>adenosine(37) in tRNA + dimethylallyl diphosphate = N(6)-dimethylallyladenosine(37) in tRNA + diphosphate</text>
        <dbReference type="Rhea" id="RHEA:26482"/>
        <dbReference type="Rhea" id="RHEA-COMP:10162"/>
        <dbReference type="Rhea" id="RHEA-COMP:10375"/>
        <dbReference type="ChEBI" id="CHEBI:33019"/>
        <dbReference type="ChEBI" id="CHEBI:57623"/>
        <dbReference type="ChEBI" id="CHEBI:74411"/>
        <dbReference type="ChEBI" id="CHEBI:74415"/>
        <dbReference type="EC" id="2.5.1.75"/>
    </reaction>
</comment>
<dbReference type="Proteomes" id="UP000007635">
    <property type="component" value="Chromosome X"/>
</dbReference>
<keyword evidence="11 20" id="KW-0547">Nucleotide-binding</keyword>
<evidence type="ECO:0000256" key="18">
    <source>
        <dbReference type="ARBA" id="ARBA00049563"/>
    </source>
</evidence>
<dbReference type="InterPro" id="IPR018022">
    <property type="entry name" value="IPT"/>
</dbReference>
<keyword evidence="14 20" id="KW-0067">ATP-binding</keyword>
<dbReference type="SUPFAM" id="SSF52540">
    <property type="entry name" value="P-loop containing nucleoside triphosphate hydrolases"/>
    <property type="match status" value="1"/>
</dbReference>
<dbReference type="GO" id="GO:0005524">
    <property type="term" value="F:ATP binding"/>
    <property type="evidence" value="ECO:0007669"/>
    <property type="project" value="UniProtKB-KW"/>
</dbReference>
<evidence type="ECO:0000256" key="3">
    <source>
        <dbReference type="ARBA" id="ARBA00005842"/>
    </source>
</evidence>
<dbReference type="OMA" id="WGLHLKS"/>
<dbReference type="Pfam" id="PF01715">
    <property type="entry name" value="IPPT"/>
    <property type="match status" value="1"/>
</dbReference>
<evidence type="ECO:0000256" key="4">
    <source>
        <dbReference type="ARBA" id="ARBA00012665"/>
    </source>
</evidence>
<evidence type="ECO:0000256" key="2">
    <source>
        <dbReference type="ARBA" id="ARBA00004496"/>
    </source>
</evidence>
<evidence type="ECO:0000256" key="19">
    <source>
        <dbReference type="ARBA" id="ARBA00057810"/>
    </source>
</evidence>
<evidence type="ECO:0000256" key="14">
    <source>
        <dbReference type="ARBA" id="ARBA00022840"/>
    </source>
</evidence>
<dbReference type="Ensembl" id="ENSGACT00000011259.2">
    <property type="protein sequence ID" value="ENSGACP00000011236.2"/>
    <property type="gene ID" value="ENSGACG00000008493.2"/>
</dbReference>
<reference evidence="21" key="3">
    <citation type="submission" date="2025-09" db="UniProtKB">
        <authorList>
            <consortium name="Ensembl"/>
        </authorList>
    </citation>
    <scope>IDENTIFICATION</scope>
</reference>
<dbReference type="PANTHER" id="PTHR11088">
    <property type="entry name" value="TRNA DIMETHYLALLYLTRANSFERASE"/>
    <property type="match status" value="1"/>
</dbReference>
<dbReference type="EC" id="2.5.1.75" evidence="4"/>
<dbReference type="HAMAP" id="MF_00185">
    <property type="entry name" value="IPP_trans"/>
    <property type="match status" value="1"/>
</dbReference>
<evidence type="ECO:0000256" key="1">
    <source>
        <dbReference type="ARBA" id="ARBA00004173"/>
    </source>
</evidence>
<evidence type="ECO:0000256" key="6">
    <source>
        <dbReference type="ARBA" id="ARBA00022490"/>
    </source>
</evidence>
<keyword evidence="22" id="KW-1185">Reference proteome</keyword>
<evidence type="ECO:0000256" key="10">
    <source>
        <dbReference type="ARBA" id="ARBA00022723"/>
    </source>
</evidence>
<dbReference type="PANTHER" id="PTHR11088:SF89">
    <property type="entry name" value="TRNA DIMETHYLALLYLTRANSFERASE"/>
    <property type="match status" value="1"/>
</dbReference>
<keyword evidence="15" id="KW-0809">Transit peptide</keyword>
<reference evidence="21" key="2">
    <citation type="submission" date="2025-08" db="UniProtKB">
        <authorList>
            <consortium name="Ensembl"/>
        </authorList>
    </citation>
    <scope>IDENTIFICATION</scope>
</reference>
<keyword evidence="9" id="KW-0819">tRNA processing</keyword>
<sequence>MAASAGSVRRAFRPAMVPSLVVILGATGTGKSKLAIEIGRRLQGEIISADSMQVYQGLDVITNKVPAEERARCRHHMIGFVDPLVSSYSVVDFRNKALALISFPWKLPLVVGGTNYYIESLLWRVLLDAAPDRKLELEKLGGAELHDRLAEVDPEMAAMLHPNDKRKIARSLQIHEETGVSHSRWLEEQRGQEGGGGLGGPLRYPDPCIFWLHADMDALDKRLDARVDEMLSAGLVEELRDFHVRFNLQRVQDNSQNYQHGIFQSIGFKEFHDYLTAPESSTQQEKDALRDKGIEALKIATRRYARKQNKWVRNRFLKREYPSPTCPCPCAHTHTHTHTHTQPQLSGLIS</sequence>
<dbReference type="GO" id="GO:0052381">
    <property type="term" value="F:tRNA dimethylallyltransferase activity"/>
    <property type="evidence" value="ECO:0007669"/>
    <property type="project" value="UniProtKB-EC"/>
</dbReference>
<keyword evidence="8 20" id="KW-0808">Transferase</keyword>
<dbReference type="GO" id="GO:0008270">
    <property type="term" value="F:zinc ion binding"/>
    <property type="evidence" value="ECO:0007669"/>
    <property type="project" value="UniProtKB-KW"/>
</dbReference>
<dbReference type="InterPro" id="IPR039657">
    <property type="entry name" value="Dimethylallyltransferase"/>
</dbReference>
<dbReference type="GO" id="GO:0005739">
    <property type="term" value="C:mitochondrion"/>
    <property type="evidence" value="ECO:0007669"/>
    <property type="project" value="UniProtKB-SubCell"/>
</dbReference>
<evidence type="ECO:0000256" key="8">
    <source>
        <dbReference type="ARBA" id="ARBA00022679"/>
    </source>
</evidence>
<dbReference type="eggNOG" id="KOG1384">
    <property type="taxonomic scope" value="Eukaryota"/>
</dbReference>
<comment type="similarity">
    <text evidence="3 20">Belongs to the IPP transferase family.</text>
</comment>
<dbReference type="Bgee" id="ENSGACG00000008493">
    <property type="expression patterns" value="Expressed in testis and 12 other cell types or tissues"/>
</dbReference>
<reference evidence="21 22" key="1">
    <citation type="journal article" date="2021" name="G3 (Bethesda)">
        <title>Improved contiguity of the threespine stickleback genome using long-read sequencing.</title>
        <authorList>
            <person name="Nath S."/>
            <person name="Shaw D.E."/>
            <person name="White M.A."/>
        </authorList>
    </citation>
    <scope>NUCLEOTIDE SEQUENCE [LARGE SCALE GENOMIC DNA]</scope>
    <source>
        <strain evidence="21 22">Lake Benthic</strain>
    </source>
</reference>
<dbReference type="AlphaFoldDB" id="G3P0W3"/>
<dbReference type="Gene3D" id="1.10.20.140">
    <property type="match status" value="1"/>
</dbReference>
<evidence type="ECO:0000256" key="15">
    <source>
        <dbReference type="ARBA" id="ARBA00022946"/>
    </source>
</evidence>
<proteinExistence type="inferred from homology"/>
<evidence type="ECO:0000256" key="9">
    <source>
        <dbReference type="ARBA" id="ARBA00022694"/>
    </source>
</evidence>
<evidence type="ECO:0000313" key="22">
    <source>
        <dbReference type="Proteomes" id="UP000007635"/>
    </source>
</evidence>
<dbReference type="InParanoid" id="G3P0W3"/>
<comment type="subcellular location">
    <subcellularLocation>
        <location evidence="2">Cytoplasm</location>
    </subcellularLocation>
    <subcellularLocation>
        <location evidence="1">Mitochondrion</location>
    </subcellularLocation>
</comment>
<keyword evidence="6" id="KW-0963">Cytoplasm</keyword>
<dbReference type="STRING" id="69293.ENSGACP00000011236"/>
<evidence type="ECO:0000256" key="7">
    <source>
        <dbReference type="ARBA" id="ARBA00022553"/>
    </source>
</evidence>
<evidence type="ECO:0000256" key="17">
    <source>
        <dbReference type="ARBA" id="ARBA00030893"/>
    </source>
</evidence>
<evidence type="ECO:0000256" key="11">
    <source>
        <dbReference type="ARBA" id="ARBA00022741"/>
    </source>
</evidence>